<dbReference type="Proteomes" id="UP000604046">
    <property type="component" value="Unassembled WGS sequence"/>
</dbReference>
<dbReference type="InterPro" id="IPR029060">
    <property type="entry name" value="PIN-like_dom_sf"/>
</dbReference>
<dbReference type="Gene3D" id="1.20.120.1080">
    <property type="match status" value="1"/>
</dbReference>
<feature type="domain" description="Helicase ATP-binding" evidence="6">
    <location>
        <begin position="713"/>
        <end position="875"/>
    </location>
</feature>
<dbReference type="SUPFAM" id="SSF52540">
    <property type="entry name" value="P-loop containing nucleoside triphosphate hydrolases"/>
    <property type="match status" value="1"/>
</dbReference>
<evidence type="ECO:0000313" key="7">
    <source>
        <dbReference type="EMBL" id="CAE7585476.1"/>
    </source>
</evidence>
<accession>A0A812UX69</accession>
<dbReference type="SMART" id="SM00487">
    <property type="entry name" value="DEXDc"/>
    <property type="match status" value="1"/>
</dbReference>
<organism evidence="7 8">
    <name type="scientific">Symbiodinium natans</name>
    <dbReference type="NCBI Taxonomy" id="878477"/>
    <lineage>
        <taxon>Eukaryota</taxon>
        <taxon>Sar</taxon>
        <taxon>Alveolata</taxon>
        <taxon>Dinophyceae</taxon>
        <taxon>Suessiales</taxon>
        <taxon>Symbiodiniaceae</taxon>
        <taxon>Symbiodinium</taxon>
    </lineage>
</organism>
<feature type="region of interest" description="Disordered" evidence="5">
    <location>
        <begin position="1442"/>
        <end position="1471"/>
    </location>
</feature>
<proteinExistence type="predicted"/>
<dbReference type="EMBL" id="CAJNDS010002755">
    <property type="protein sequence ID" value="CAE7585476.1"/>
    <property type="molecule type" value="Genomic_DNA"/>
</dbReference>
<dbReference type="PANTHER" id="PTHR18934">
    <property type="entry name" value="ATP-DEPENDENT RNA HELICASE"/>
    <property type="match status" value="1"/>
</dbReference>
<dbReference type="CDD" id="cd17917">
    <property type="entry name" value="DEXHc_RHA-like"/>
    <property type="match status" value="1"/>
</dbReference>
<evidence type="ECO:0000259" key="6">
    <source>
        <dbReference type="PROSITE" id="PS51192"/>
    </source>
</evidence>
<evidence type="ECO:0000256" key="2">
    <source>
        <dbReference type="ARBA" id="ARBA00022801"/>
    </source>
</evidence>
<evidence type="ECO:0000256" key="5">
    <source>
        <dbReference type="SAM" id="MobiDB-lite"/>
    </source>
</evidence>
<dbReference type="GO" id="GO:0005524">
    <property type="term" value="F:ATP binding"/>
    <property type="evidence" value="ECO:0007669"/>
    <property type="project" value="UniProtKB-KW"/>
</dbReference>
<evidence type="ECO:0000256" key="1">
    <source>
        <dbReference type="ARBA" id="ARBA00022741"/>
    </source>
</evidence>
<keyword evidence="1" id="KW-0547">Nucleotide-binding</keyword>
<evidence type="ECO:0000256" key="4">
    <source>
        <dbReference type="ARBA" id="ARBA00022840"/>
    </source>
</evidence>
<dbReference type="InterPro" id="IPR027417">
    <property type="entry name" value="P-loop_NTPase"/>
</dbReference>
<keyword evidence="4" id="KW-0067">ATP-binding</keyword>
<dbReference type="Gene3D" id="3.40.50.300">
    <property type="entry name" value="P-loop containing nucleotide triphosphate hydrolases"/>
    <property type="match status" value="2"/>
</dbReference>
<keyword evidence="2" id="KW-0378">Hydrolase</keyword>
<dbReference type="GO" id="GO:0016787">
    <property type="term" value="F:hydrolase activity"/>
    <property type="evidence" value="ECO:0007669"/>
    <property type="project" value="UniProtKB-KW"/>
</dbReference>
<dbReference type="OrthoDB" id="66977at2759"/>
<evidence type="ECO:0000256" key="3">
    <source>
        <dbReference type="ARBA" id="ARBA00022806"/>
    </source>
</evidence>
<evidence type="ECO:0000313" key="8">
    <source>
        <dbReference type="Proteomes" id="UP000604046"/>
    </source>
</evidence>
<dbReference type="GO" id="GO:0004386">
    <property type="term" value="F:helicase activity"/>
    <property type="evidence" value="ECO:0007669"/>
    <property type="project" value="UniProtKB-KW"/>
</dbReference>
<dbReference type="PROSITE" id="PS51192">
    <property type="entry name" value="HELICASE_ATP_BIND_1"/>
    <property type="match status" value="1"/>
</dbReference>
<reference evidence="7" key="1">
    <citation type="submission" date="2021-02" db="EMBL/GenBank/DDBJ databases">
        <authorList>
            <person name="Dougan E. K."/>
            <person name="Rhodes N."/>
            <person name="Thang M."/>
            <person name="Chan C."/>
        </authorList>
    </citation>
    <scope>NUCLEOTIDE SEQUENCE</scope>
</reference>
<name>A0A812UX69_9DINO</name>
<dbReference type="SUPFAM" id="SSF88723">
    <property type="entry name" value="PIN domain-like"/>
    <property type="match status" value="1"/>
</dbReference>
<dbReference type="Gene3D" id="3.40.50.1010">
    <property type="entry name" value="5'-nuclease"/>
    <property type="match status" value="1"/>
</dbReference>
<keyword evidence="3" id="KW-0347">Helicase</keyword>
<sequence length="1887" mass="207456">MGPRQLHTFLTKKVAPETLDVDELRSHGPVLLVADFHAFTFWLLESFENETAASDLAHVSSSAERRVTGLRERGVCLDFVEDGAAGYNGVEEMESKLPEWRSRFAQRQTDRAKLKRFLEGTDSDPKQVHSGPLFVDAVRAGVRKAGARIQLAQREADPECVRVMEERNALAVLGNDTDFVIMKGGRLVTFPNLDPEAAVLPLRRAEESNGRNERRFVLKVWTRQALARALAVPEELLPMLAALCGNDHSRQLIEKCRRRGLPGPTGSEPLPDSFEELAKILCQSRRPPQEAALDLLKPALHNQQEIDEARKVLADAQSFYMPQATPLEVPILSQFAGDESIELAPEPQSSKVYREVQQGILPKWCFPVAAHGLHLSNDFLSDPSLGSCSITSLLLRLQAFAFGVLAPPTAGTPSPAITLGKLGPCMPPDPPGRWGQVEVRILGTSGRASFEDATHRFSYLGRLHGVRAQPRPARGALLRAYVDTASGAIPEALPCEVSLDTIHLLSLRFTAGVARELKLQEVEFDALLATMYILKGAAIGPTLIGGPDFSSRKCADFRCLCLGAWLQKVISSVLDLARLLDVAPAVESRQLFNGRLFLFVLRSFQSKPRQTPQTEPLPQEVPMPLMRRRGKMGPRITEADVNEKDEKEASKPHNPHMKRLDQDEVDVEVLESLRGSPELRAWRADVLRDLEVQLLPSVDRVESVEAPSVTEVTGSRSAEPAELPIAARKEELCHSLLENRVTCVQGEPAQVVVTQPRRLAAINLAKRVANERGEELGKDVGYRIGGDSVPGRRLNFVTTGWLLSALVGSPEKIGQLTHVVFDEIHERSADADFLSLVVRLLLHRFADVSLVIMSATLQADVFRSYFRELQPSSSDIPLVAVGGRCFDVKRVHLDEVSGFCGKLSKPGQKALTELLLKFKGRKLDHNSNSRALSDLLPISTPLILDILACVAEPGCTVLVFLPGLEEITNLYDDCQATLHAKDGALAESDSESDSSDQPSPTCNGCNGRNGRSGRDGLSGRLQLKAFAMHSQIPMEDQLGVFKGPGPQTCHLVFASNVAESSLTLPNVCAVLDLGLIKQMVYDTRLRLSYLALRWTSQAWAWLRPTSGPAVRVVPEKELWCVFILEASTKAFFLCMSSVSTRVRDCLPLKICEGMAAFDRPETSSLPLPRLYLQAKVLACDLKNDDLAENATAVSILEDLVDPPDLAIVEAARQELAEGCALAAPEEDADITTLGRICLRLPFELSLCRLIWLSIHWGCAADGIVLACSMAIQDPFSQPNPLAITDAVVNKQQDAFRYPCKFTEALQFCRFVWNSFFGCIMLHQTSLRAKDAVDLGQKLRRSNESRRFFDGGKASEPLALRSLFREFYQSLSTTDGLLGGRRAWIKHANQMAAQHAIIPRRLAEFCVQVDDVAQRLLGLLVPNSPVARQVRLLLKGLGRSGVETDEAGSFPQEDPWKTGPSEPSASQRRRPGHGAVFVGDEDLLRGLLASCFTSQLLTSMRSGQKEQDLACRMVQIADPARSALFDVEHLECAPLIEPENFLKYLSRLSGGCTFEHKGNVGKLVCIQCAEAAEASKAASLEEGEEGTPELPIDVAKELHVFHQFTRGKASVSSQMNLADLGGSADAGPVPIVVKKPSHPYQLKWQVHIPGEVGAKGRAALKRTGLPNSYHPLGFMCDISKRDWLACASHVQYTQGSICFLSGLTLLKPWQVKHFLLTIDPEAASLMLKCGSSPGSVCAVKMYGKELRVAISAEDLRFIDKFRATMRDALLSSEKLGEAQLQKELHDFCARGEVLDDGKEGRWFQPFGTSDSLPGLHPLLQDTVADATADAEENVLAAMHMMAVKKKKVTARKLAKEIGWPETKLGPIEVFLGQRKHLFYKEGKNWRPA</sequence>
<protein>
    <submittedName>
        <fullName evidence="7">Spn-E protein</fullName>
    </submittedName>
</protein>
<dbReference type="InterPro" id="IPR014001">
    <property type="entry name" value="Helicase_ATP-bd"/>
</dbReference>
<dbReference type="PANTHER" id="PTHR18934:SF99">
    <property type="entry name" value="ATP-DEPENDENT RNA HELICASE DHX37-RELATED"/>
    <property type="match status" value="1"/>
</dbReference>
<gene>
    <name evidence="7" type="primary">spn-E</name>
    <name evidence="7" type="ORF">SNAT2548_LOCUS33377</name>
</gene>
<feature type="region of interest" description="Disordered" evidence="5">
    <location>
        <begin position="985"/>
        <end position="1011"/>
    </location>
</feature>
<keyword evidence="8" id="KW-1185">Reference proteome</keyword>
<comment type="caution">
    <text evidence="7">The sequence shown here is derived from an EMBL/GenBank/DDBJ whole genome shotgun (WGS) entry which is preliminary data.</text>
</comment>
<dbReference type="GO" id="GO:0003723">
    <property type="term" value="F:RNA binding"/>
    <property type="evidence" value="ECO:0007669"/>
    <property type="project" value="TreeGrafter"/>
</dbReference>